<sequence length="403" mass="45880">MNANNSKSDGKQHQRFSKVKEKETSNEYQQEYKAKTVNDLLDELDHVVPKDPGTKGDQFEAKPAPLLEMPPVEWPDSFSILGSALDDLSYFNNFSKSAPQKKSLLGRPGSHIFSNSNIDVNDPHFQSLVQKQIEMANKLKTNDDMPSSSTTNAASNDKPSSSKKNSRWSYDDPFSTSENLNHDDKTIFFDNVPSSLLYKGMDSYQQPSSYPQWQGYDTTTPAMPYGYIDPYETHPYRRKKYQESRGQNKKPYDNVTRRGGFNSSESYTKRFCKSAPNLRGRSGTYGKRGGGNVGGGRRENRSSKYSSNFDNYGSNEETSSHFDNGLPREFGKKEPSIRKYGKKRDPSSSKHSHQIGRNELSHDFRPSFSRSPPRSRLSSRRSPHHNSRSRSRSPIYAKSERRI</sequence>
<evidence type="ECO:0000256" key="1">
    <source>
        <dbReference type="SAM" id="MobiDB-lite"/>
    </source>
</evidence>
<reference evidence="3" key="1">
    <citation type="submission" date="2022-11" db="UniProtKB">
        <authorList>
            <consortium name="WormBaseParasite"/>
        </authorList>
    </citation>
    <scope>IDENTIFICATION</scope>
</reference>
<feature type="compositionally biased region" description="Low complexity" evidence="1">
    <location>
        <begin position="152"/>
        <end position="163"/>
    </location>
</feature>
<proteinExistence type="predicted"/>
<name>A0A914QCQ5_9BILA</name>
<dbReference type="WBParaSite" id="PDA_v2.g24951.t1">
    <property type="protein sequence ID" value="PDA_v2.g24951.t1"/>
    <property type="gene ID" value="PDA_v2.g24951"/>
</dbReference>
<organism evidence="2 3">
    <name type="scientific">Panagrolaimus davidi</name>
    <dbReference type="NCBI Taxonomy" id="227884"/>
    <lineage>
        <taxon>Eukaryota</taxon>
        <taxon>Metazoa</taxon>
        <taxon>Ecdysozoa</taxon>
        <taxon>Nematoda</taxon>
        <taxon>Chromadorea</taxon>
        <taxon>Rhabditida</taxon>
        <taxon>Tylenchina</taxon>
        <taxon>Panagrolaimomorpha</taxon>
        <taxon>Panagrolaimoidea</taxon>
        <taxon>Panagrolaimidae</taxon>
        <taxon>Panagrolaimus</taxon>
    </lineage>
</organism>
<feature type="compositionally biased region" description="Basic and acidic residues" evidence="1">
    <location>
        <begin position="8"/>
        <end position="33"/>
    </location>
</feature>
<keyword evidence="2" id="KW-1185">Reference proteome</keyword>
<feature type="compositionally biased region" description="Gly residues" evidence="1">
    <location>
        <begin position="286"/>
        <end position="295"/>
    </location>
</feature>
<feature type="region of interest" description="Disordered" evidence="1">
    <location>
        <begin position="238"/>
        <end position="403"/>
    </location>
</feature>
<accession>A0A914QCQ5</accession>
<feature type="compositionally biased region" description="Polar residues" evidence="1">
    <location>
        <begin position="303"/>
        <end position="317"/>
    </location>
</feature>
<feature type="region of interest" description="Disordered" evidence="1">
    <location>
        <begin position="140"/>
        <end position="169"/>
    </location>
</feature>
<feature type="region of interest" description="Disordered" evidence="1">
    <location>
        <begin position="1"/>
        <end position="33"/>
    </location>
</feature>
<feature type="compositionally biased region" description="Basic residues" evidence="1">
    <location>
        <begin position="377"/>
        <end position="391"/>
    </location>
</feature>
<evidence type="ECO:0000313" key="3">
    <source>
        <dbReference type="WBParaSite" id="PDA_v2.g24951.t1"/>
    </source>
</evidence>
<feature type="compositionally biased region" description="Low complexity" evidence="1">
    <location>
        <begin position="366"/>
        <end position="376"/>
    </location>
</feature>
<dbReference type="AlphaFoldDB" id="A0A914QCQ5"/>
<protein>
    <submittedName>
        <fullName evidence="3">Uncharacterized protein</fullName>
    </submittedName>
</protein>
<feature type="compositionally biased region" description="Basic and acidic residues" evidence="1">
    <location>
        <begin position="329"/>
        <end position="348"/>
    </location>
</feature>
<dbReference type="Proteomes" id="UP000887578">
    <property type="component" value="Unplaced"/>
</dbReference>
<evidence type="ECO:0000313" key="2">
    <source>
        <dbReference type="Proteomes" id="UP000887578"/>
    </source>
</evidence>